<feature type="region of interest" description="Disordered" evidence="1">
    <location>
        <begin position="1"/>
        <end position="38"/>
    </location>
</feature>
<dbReference type="AlphaFoldDB" id="A0A7U2F5F3"/>
<sequence>MFYESKIVTRPAQRRQDSTGSSTAWWKEEMPSSSARNDTAAARVLGDANLDLDMGNVRLPLSEDYFEEDDPTERDSLLTQDQSPISKDMSSSITPVRIVDPYAPKFMARYIYPSERRPEALSPPKPSPPSPAPSSNELNLSYWPNITYLIMSFTKSLINFVMEDNTPRVIEYSALEVKQKMKDIQVQARVAEAPKSSGATNSAPEKVIGIVALVSMGENQPPQAVSITAKPKRVRQLIKGYGVVNVAEDMYGVQIKEALKSLREAG</sequence>
<evidence type="ECO:0000313" key="2">
    <source>
        <dbReference type="EMBL" id="QRC96815.1"/>
    </source>
</evidence>
<dbReference type="EMBL" id="CP069028">
    <property type="protein sequence ID" value="QRC96815.1"/>
    <property type="molecule type" value="Genomic_DNA"/>
</dbReference>
<gene>
    <name evidence="2" type="ORF">JI435_017060</name>
</gene>
<keyword evidence="3" id="KW-1185">Reference proteome</keyword>
<name>A0A7U2F5F3_PHANO</name>
<feature type="region of interest" description="Disordered" evidence="1">
    <location>
        <begin position="62"/>
        <end position="90"/>
    </location>
</feature>
<protein>
    <submittedName>
        <fullName evidence="2">Uncharacterized protein</fullName>
    </submittedName>
</protein>
<dbReference type="OrthoDB" id="3794393at2759"/>
<dbReference type="Proteomes" id="UP000663193">
    <property type="component" value="Chromosome 6"/>
</dbReference>
<reference evidence="3" key="1">
    <citation type="journal article" date="2021" name="BMC Genomics">
        <title>Chromosome-level genome assembly and manually-curated proteome of model necrotroph Parastagonospora nodorum Sn15 reveals a genome-wide trove of candidate effector homologs, and redundancy of virulence-related functions within an accessory chromosome.</title>
        <authorList>
            <person name="Bertazzoni S."/>
            <person name="Jones D.A.B."/>
            <person name="Phan H.T."/>
            <person name="Tan K.-C."/>
            <person name="Hane J.K."/>
        </authorList>
    </citation>
    <scope>NUCLEOTIDE SEQUENCE [LARGE SCALE GENOMIC DNA]</scope>
    <source>
        <strain evidence="3">SN15 / ATCC MYA-4574 / FGSC 10173)</strain>
    </source>
</reference>
<feature type="compositionally biased region" description="Polar residues" evidence="1">
    <location>
        <begin position="77"/>
        <end position="90"/>
    </location>
</feature>
<proteinExistence type="predicted"/>
<organism evidence="2 3">
    <name type="scientific">Phaeosphaeria nodorum (strain SN15 / ATCC MYA-4574 / FGSC 10173)</name>
    <name type="common">Glume blotch fungus</name>
    <name type="synonym">Parastagonospora nodorum</name>
    <dbReference type="NCBI Taxonomy" id="321614"/>
    <lineage>
        <taxon>Eukaryota</taxon>
        <taxon>Fungi</taxon>
        <taxon>Dikarya</taxon>
        <taxon>Ascomycota</taxon>
        <taxon>Pezizomycotina</taxon>
        <taxon>Dothideomycetes</taxon>
        <taxon>Pleosporomycetidae</taxon>
        <taxon>Pleosporales</taxon>
        <taxon>Pleosporineae</taxon>
        <taxon>Phaeosphaeriaceae</taxon>
        <taxon>Parastagonospora</taxon>
    </lineage>
</organism>
<accession>A0A7U2F5F3</accession>
<evidence type="ECO:0000256" key="1">
    <source>
        <dbReference type="SAM" id="MobiDB-lite"/>
    </source>
</evidence>
<dbReference type="VEuPathDB" id="FungiDB:JI435_017060"/>
<evidence type="ECO:0000313" key="3">
    <source>
        <dbReference type="Proteomes" id="UP000663193"/>
    </source>
</evidence>